<reference evidence="1 2" key="1">
    <citation type="submission" date="2019-08" db="EMBL/GenBank/DDBJ databases">
        <title>The genome of the soybean aphid Biotype 1, its phylome, world population structure and adaptation to the North American continent.</title>
        <authorList>
            <person name="Giordano R."/>
            <person name="Donthu R.K."/>
            <person name="Hernandez A.G."/>
            <person name="Wright C.L."/>
            <person name="Zimin A.V."/>
        </authorList>
    </citation>
    <scope>NUCLEOTIDE SEQUENCE [LARGE SCALE GENOMIC DNA]</scope>
    <source>
        <tissue evidence="1">Whole aphids</tissue>
    </source>
</reference>
<accession>A0A6G0TF31</accession>
<evidence type="ECO:0000313" key="1">
    <source>
        <dbReference type="EMBL" id="KAE9531909.1"/>
    </source>
</evidence>
<protein>
    <submittedName>
        <fullName evidence="1">Uncharacterized protein</fullName>
    </submittedName>
</protein>
<proteinExistence type="predicted"/>
<evidence type="ECO:0000313" key="2">
    <source>
        <dbReference type="Proteomes" id="UP000475862"/>
    </source>
</evidence>
<dbReference type="AlphaFoldDB" id="A0A6G0TF31"/>
<sequence length="207" mass="23350">MVFLFSKSLNVKHFVVEEILGHLPFLVVLHFLIGLDYCKNLPSALSLASVGKGKVACRMTKIQIEDCALHLIFLLEAKIKIECKNDEGISNSLGGIKASSSSGSYSVSSAMCLKIHPHIYNQLDHILFHHYLRLDEARLIPFFVTELFNFFFIGCQSFPSTLTKRPTAIISIKQTHTNYDLMLFDNFDIYLSIFNVSSPIQGIKCFP</sequence>
<dbReference type="Proteomes" id="UP000475862">
    <property type="component" value="Unassembled WGS sequence"/>
</dbReference>
<gene>
    <name evidence="1" type="ORF">AGLY_010111</name>
</gene>
<organism evidence="1 2">
    <name type="scientific">Aphis glycines</name>
    <name type="common">Soybean aphid</name>
    <dbReference type="NCBI Taxonomy" id="307491"/>
    <lineage>
        <taxon>Eukaryota</taxon>
        <taxon>Metazoa</taxon>
        <taxon>Ecdysozoa</taxon>
        <taxon>Arthropoda</taxon>
        <taxon>Hexapoda</taxon>
        <taxon>Insecta</taxon>
        <taxon>Pterygota</taxon>
        <taxon>Neoptera</taxon>
        <taxon>Paraneoptera</taxon>
        <taxon>Hemiptera</taxon>
        <taxon>Sternorrhyncha</taxon>
        <taxon>Aphidomorpha</taxon>
        <taxon>Aphidoidea</taxon>
        <taxon>Aphididae</taxon>
        <taxon>Aphidini</taxon>
        <taxon>Aphis</taxon>
        <taxon>Aphis</taxon>
    </lineage>
</organism>
<name>A0A6G0TF31_APHGL</name>
<keyword evidence="2" id="KW-1185">Reference proteome</keyword>
<dbReference type="EMBL" id="VYZN01000040">
    <property type="protein sequence ID" value="KAE9531909.1"/>
    <property type="molecule type" value="Genomic_DNA"/>
</dbReference>
<comment type="caution">
    <text evidence="1">The sequence shown here is derived from an EMBL/GenBank/DDBJ whole genome shotgun (WGS) entry which is preliminary data.</text>
</comment>